<keyword evidence="1" id="KW-0689">Ribosomal protein</keyword>
<gene>
    <name evidence="1" type="ORF">COV95_00400</name>
</gene>
<comment type="caution">
    <text evidence="1">The sequence shown here is derived from an EMBL/GenBank/DDBJ whole genome shotgun (WGS) entry which is preliminary data.</text>
</comment>
<dbReference type="EMBL" id="PCVC01000012">
    <property type="protein sequence ID" value="PIQ67127.1"/>
    <property type="molecule type" value="Genomic_DNA"/>
</dbReference>
<dbReference type="SUPFAM" id="SSF143034">
    <property type="entry name" value="L35p-like"/>
    <property type="match status" value="1"/>
</dbReference>
<protein>
    <submittedName>
        <fullName evidence="1">50S ribosomal protein L35</fullName>
    </submittedName>
</protein>
<accession>A0A2H0K7A9</accession>
<sequence length="61" mass="7061">MKTNKSYSKRIKVTKRGKILARKSGINHFNAKERRGKQLAKKRGVSLKFSNKNKSRFLANI</sequence>
<evidence type="ECO:0000313" key="1">
    <source>
        <dbReference type="EMBL" id="PIQ67127.1"/>
    </source>
</evidence>
<name>A0A2H0K7A9_9BACT</name>
<dbReference type="Proteomes" id="UP000229834">
    <property type="component" value="Unassembled WGS sequence"/>
</dbReference>
<dbReference type="InterPro" id="IPR037229">
    <property type="entry name" value="Ribosomal_bL35_sf"/>
</dbReference>
<reference evidence="1 2" key="1">
    <citation type="submission" date="2017-09" db="EMBL/GenBank/DDBJ databases">
        <title>Depth-based differentiation of microbial function through sediment-hosted aquifers and enrichment of novel symbionts in the deep terrestrial subsurface.</title>
        <authorList>
            <person name="Probst A.J."/>
            <person name="Ladd B."/>
            <person name="Jarett J.K."/>
            <person name="Geller-Mcgrath D.E."/>
            <person name="Sieber C.M."/>
            <person name="Emerson J.B."/>
            <person name="Anantharaman K."/>
            <person name="Thomas B.C."/>
            <person name="Malmstrom R."/>
            <person name="Stieglmeier M."/>
            <person name="Klingl A."/>
            <person name="Woyke T."/>
            <person name="Ryan C.M."/>
            <person name="Banfield J.F."/>
        </authorList>
    </citation>
    <scope>NUCLEOTIDE SEQUENCE [LARGE SCALE GENOMIC DNA]</scope>
    <source>
        <strain evidence="1">CG11_big_fil_rev_8_21_14_0_20_40_24</strain>
    </source>
</reference>
<dbReference type="Gene3D" id="4.10.410.60">
    <property type="match status" value="1"/>
</dbReference>
<evidence type="ECO:0000313" key="2">
    <source>
        <dbReference type="Proteomes" id="UP000229834"/>
    </source>
</evidence>
<keyword evidence="1" id="KW-0687">Ribonucleoprotein</keyword>
<proteinExistence type="predicted"/>
<organism evidence="1 2">
    <name type="scientific">Candidatus Zambryskibacteria bacterium CG11_big_fil_rev_8_21_14_0_20_40_24</name>
    <dbReference type="NCBI Taxonomy" id="1975116"/>
    <lineage>
        <taxon>Bacteria</taxon>
        <taxon>Candidatus Zambryskiibacteriota</taxon>
    </lineage>
</organism>
<dbReference type="AlphaFoldDB" id="A0A2H0K7A9"/>
<dbReference type="GO" id="GO:0005840">
    <property type="term" value="C:ribosome"/>
    <property type="evidence" value="ECO:0007669"/>
    <property type="project" value="UniProtKB-KW"/>
</dbReference>